<keyword evidence="1 6" id="KW-0285">Flavoprotein</keyword>
<reference evidence="8 9" key="1">
    <citation type="submission" date="2017-05" db="EMBL/GenBank/DDBJ databases">
        <authorList>
            <person name="Song R."/>
            <person name="Chenine A.L."/>
            <person name="Ruprecht R.M."/>
        </authorList>
    </citation>
    <scope>NUCLEOTIDE SEQUENCE [LARGE SCALE GENOMIC DNA]</scope>
    <source>
        <strain evidence="8 9">DSM 26136</strain>
    </source>
</reference>
<feature type="domain" description="Luciferase-like" evidence="7">
    <location>
        <begin position="19"/>
        <end position="370"/>
    </location>
</feature>
<dbReference type="Pfam" id="PF00296">
    <property type="entry name" value="Bac_luciferase"/>
    <property type="match status" value="1"/>
</dbReference>
<feature type="binding site" evidence="6">
    <location>
        <position position="51"/>
    </location>
    <ligand>
        <name>FMN</name>
        <dbReference type="ChEBI" id="CHEBI:58210"/>
    </ligand>
</feature>
<dbReference type="PIRSF" id="PIRSF000337">
    <property type="entry name" value="NTA_MOA"/>
    <property type="match status" value="1"/>
</dbReference>
<feature type="binding site" evidence="6">
    <location>
        <position position="137"/>
    </location>
    <ligand>
        <name>FMN</name>
        <dbReference type="ChEBI" id="CHEBI:58210"/>
    </ligand>
</feature>
<dbReference type="Proteomes" id="UP000196138">
    <property type="component" value="Chromosome"/>
</dbReference>
<evidence type="ECO:0000313" key="9">
    <source>
        <dbReference type="Proteomes" id="UP000196138"/>
    </source>
</evidence>
<evidence type="ECO:0000256" key="3">
    <source>
        <dbReference type="ARBA" id="ARBA00023002"/>
    </source>
</evidence>
<feature type="binding site" evidence="6">
    <location>
        <position position="212"/>
    </location>
    <ligand>
        <name>FMN</name>
        <dbReference type="ChEBI" id="CHEBI:58210"/>
    </ligand>
</feature>
<sequence length="423" mass="46102">MHLGLFLLAAGHHAGGWRMPGAESGTENFDLIARMSRLAESACFDMVFFGDRLVTTADSPPSMITRPDPLVVLAALATQTQRIGLVATGSTTYSEPYALARALASVDLLSGGRAGWNIVTTVQDGSINFTRTTHPAHDERYAIAHEFVEVVKGLWRSWDAQPYVRDAERGIYMDTSKLHTLNHKGRYFEVAGPLNVTRSPQGEPVLVQAGSSGPGQALGARFAEVIFTAQWNLREAQAFYAAIKQQVVAAGRDAGAVKVMPGLMPIIGRTREEARAKLAQLQSFTDESKAHYVLGAELDADVSAYPLDGPVPELPVDGAFSRRKLLLELAHAQKLTLRELYHQVANSRGHQIVVGTADDVADHMQRWVEAEAADGFNIMPAYFPGGFDDVVHEVVPRLQARGLFRQRYAGSTLRDHLGLPIAL</sequence>
<evidence type="ECO:0000256" key="2">
    <source>
        <dbReference type="ARBA" id="ARBA00022643"/>
    </source>
</evidence>
<dbReference type="PANTHER" id="PTHR30011:SF16">
    <property type="entry name" value="C2H2 FINGER DOMAIN TRANSCRIPTION FACTOR (EUROFUNG)-RELATED"/>
    <property type="match status" value="1"/>
</dbReference>
<dbReference type="GO" id="GO:0016705">
    <property type="term" value="F:oxidoreductase activity, acting on paired donors, with incorporation or reduction of molecular oxygen"/>
    <property type="evidence" value="ECO:0007669"/>
    <property type="project" value="InterPro"/>
</dbReference>
<keyword evidence="2 6" id="KW-0288">FMN</keyword>
<dbReference type="InterPro" id="IPR051260">
    <property type="entry name" value="Diverse_substr_monoxygenases"/>
</dbReference>
<dbReference type="KEGG" id="cser:CCO03_10715"/>
<dbReference type="OrthoDB" id="9814695at2"/>
<feature type="binding site" evidence="6">
    <location>
        <position position="141"/>
    </location>
    <ligand>
        <name>FMN</name>
        <dbReference type="ChEBI" id="CHEBI:58210"/>
    </ligand>
</feature>
<dbReference type="InterPro" id="IPR011251">
    <property type="entry name" value="Luciferase-like_dom"/>
</dbReference>
<feature type="binding site" evidence="6">
    <location>
        <position position="88"/>
    </location>
    <ligand>
        <name>FMN</name>
        <dbReference type="ChEBI" id="CHEBI:58210"/>
    </ligand>
</feature>
<evidence type="ECO:0000256" key="5">
    <source>
        <dbReference type="ARBA" id="ARBA00033748"/>
    </source>
</evidence>
<dbReference type="InterPro" id="IPR036661">
    <property type="entry name" value="Luciferase-like_sf"/>
</dbReference>
<keyword evidence="9" id="KW-1185">Reference proteome</keyword>
<keyword evidence="3" id="KW-0560">Oxidoreductase</keyword>
<protein>
    <submittedName>
        <fullName evidence="8">Nitrilotriacetate monooxygenase</fullName>
    </submittedName>
</protein>
<dbReference type="CDD" id="cd01095">
    <property type="entry name" value="Nitrilotriacetate_monoxgenase"/>
    <property type="match status" value="1"/>
</dbReference>
<proteinExistence type="inferred from homology"/>
<evidence type="ECO:0000256" key="4">
    <source>
        <dbReference type="ARBA" id="ARBA00023033"/>
    </source>
</evidence>
<evidence type="ECO:0000256" key="1">
    <source>
        <dbReference type="ARBA" id="ARBA00022630"/>
    </source>
</evidence>
<name>A0A1Y0ENA9_9BURK</name>
<dbReference type="Gene3D" id="3.20.20.30">
    <property type="entry name" value="Luciferase-like domain"/>
    <property type="match status" value="1"/>
</dbReference>
<dbReference type="NCBIfam" id="TIGR03860">
    <property type="entry name" value="FMN_nitrolo"/>
    <property type="match status" value="1"/>
</dbReference>
<dbReference type="InterPro" id="IPR016215">
    <property type="entry name" value="NTA_MOA"/>
</dbReference>
<accession>A0A1Y0ENA9</accession>
<comment type="similarity">
    <text evidence="5">Belongs to the NtaA/SnaA/DszA monooxygenase family.</text>
</comment>
<dbReference type="AlphaFoldDB" id="A0A1Y0ENA9"/>
<dbReference type="SUPFAM" id="SSF51679">
    <property type="entry name" value="Bacterial luciferase-like"/>
    <property type="match status" value="1"/>
</dbReference>
<feature type="binding site" evidence="6">
    <location>
        <position position="211"/>
    </location>
    <ligand>
        <name>FMN</name>
        <dbReference type="ChEBI" id="CHEBI:58210"/>
    </ligand>
</feature>
<evidence type="ECO:0000313" key="8">
    <source>
        <dbReference type="EMBL" id="ARU05097.1"/>
    </source>
</evidence>
<keyword evidence="4 8" id="KW-0503">Monooxygenase</keyword>
<dbReference type="PANTHER" id="PTHR30011">
    <property type="entry name" value="ALKANESULFONATE MONOOXYGENASE-RELATED"/>
    <property type="match status" value="1"/>
</dbReference>
<dbReference type="GO" id="GO:0004497">
    <property type="term" value="F:monooxygenase activity"/>
    <property type="evidence" value="ECO:0007669"/>
    <property type="project" value="UniProtKB-KW"/>
</dbReference>
<dbReference type="RefSeq" id="WP_087280908.1">
    <property type="nucleotide sequence ID" value="NZ_CP021455.1"/>
</dbReference>
<organism evidence="8 9">
    <name type="scientific">Comamonas serinivorans</name>
    <dbReference type="NCBI Taxonomy" id="1082851"/>
    <lineage>
        <taxon>Bacteria</taxon>
        <taxon>Pseudomonadati</taxon>
        <taxon>Pseudomonadota</taxon>
        <taxon>Betaproteobacteria</taxon>
        <taxon>Burkholderiales</taxon>
        <taxon>Comamonadaceae</taxon>
        <taxon>Comamonas</taxon>
    </lineage>
</organism>
<evidence type="ECO:0000256" key="6">
    <source>
        <dbReference type="PIRSR" id="PIRSR000337-1"/>
    </source>
</evidence>
<dbReference type="EMBL" id="CP021455">
    <property type="protein sequence ID" value="ARU05097.1"/>
    <property type="molecule type" value="Genomic_DNA"/>
</dbReference>
<evidence type="ECO:0000259" key="7">
    <source>
        <dbReference type="Pfam" id="PF00296"/>
    </source>
</evidence>
<gene>
    <name evidence="8" type="ORF">CCO03_10715</name>
</gene>